<dbReference type="AlphaFoldDB" id="A0A284QT85"/>
<gene>
    <name evidence="1" type="ORF">ARMOST_02957</name>
</gene>
<sequence>MATNLPQELIDKILDVVVKEVSEKYGNALLPDYPLLRALSLTSRHFTPSCQARCYMIVSLIRKSCKQFKDLLSESPHLGAFVRKLCMYDYSVSPIVADILHRLPDLHTLSVDCTCFISIAEHMHTSLHNVRVFSFVAARLPNISTLLTVISLLPNVETLKLKSIGLKDISAVPFHLPEHGKIPSPRIVFISVIDKQILSAFAHNLIGPNAVARLDKVTKLQINVSGPSFLCCDIQELLALTHPSLEDLTIVMPLDTFPPPIDFSRHSKLRSLLLWMPLPAFATPLSDTQNLTLSLATLPHTTQLVLLSLTQHSSDGRVVQNDRQWQALGSIFGPRKGSCFHIRVERGYIGSTEETSEARNMALGLIRQYMGTVHREGRLIVDGELPRLSPFTILEVDS</sequence>
<dbReference type="EMBL" id="FUEG01000002">
    <property type="protein sequence ID" value="SJK99649.1"/>
    <property type="molecule type" value="Genomic_DNA"/>
</dbReference>
<protein>
    <recommendedName>
        <fullName evidence="3">F-box domain-containing protein</fullName>
    </recommendedName>
</protein>
<dbReference type="Proteomes" id="UP000219338">
    <property type="component" value="Unassembled WGS sequence"/>
</dbReference>
<keyword evidence="2" id="KW-1185">Reference proteome</keyword>
<reference evidence="2" key="1">
    <citation type="journal article" date="2017" name="Nat. Ecol. Evol.">
        <title>Genome expansion and lineage-specific genetic innovations in the forest pathogenic fungi Armillaria.</title>
        <authorList>
            <person name="Sipos G."/>
            <person name="Prasanna A.N."/>
            <person name="Walter M.C."/>
            <person name="O'Connor E."/>
            <person name="Balint B."/>
            <person name="Krizsan K."/>
            <person name="Kiss B."/>
            <person name="Hess J."/>
            <person name="Varga T."/>
            <person name="Slot J."/>
            <person name="Riley R."/>
            <person name="Boka B."/>
            <person name="Rigling D."/>
            <person name="Barry K."/>
            <person name="Lee J."/>
            <person name="Mihaltcheva S."/>
            <person name="LaButti K."/>
            <person name="Lipzen A."/>
            <person name="Waldron R."/>
            <person name="Moloney N.M."/>
            <person name="Sperisen C."/>
            <person name="Kredics L."/>
            <person name="Vagvoelgyi C."/>
            <person name="Patrignani A."/>
            <person name="Fitzpatrick D."/>
            <person name="Nagy I."/>
            <person name="Doyle S."/>
            <person name="Anderson J.B."/>
            <person name="Grigoriev I.V."/>
            <person name="Gueldener U."/>
            <person name="Muensterkoetter M."/>
            <person name="Nagy L.G."/>
        </authorList>
    </citation>
    <scope>NUCLEOTIDE SEQUENCE [LARGE SCALE GENOMIC DNA]</scope>
    <source>
        <strain evidence="2">C18/9</strain>
    </source>
</reference>
<evidence type="ECO:0000313" key="1">
    <source>
        <dbReference type="EMBL" id="SJK99649.1"/>
    </source>
</evidence>
<name>A0A284QT85_ARMOS</name>
<evidence type="ECO:0000313" key="2">
    <source>
        <dbReference type="Proteomes" id="UP000219338"/>
    </source>
</evidence>
<evidence type="ECO:0008006" key="3">
    <source>
        <dbReference type="Google" id="ProtNLM"/>
    </source>
</evidence>
<proteinExistence type="predicted"/>
<organism evidence="1 2">
    <name type="scientific">Armillaria ostoyae</name>
    <name type="common">Armillaria root rot fungus</name>
    <dbReference type="NCBI Taxonomy" id="47428"/>
    <lineage>
        <taxon>Eukaryota</taxon>
        <taxon>Fungi</taxon>
        <taxon>Dikarya</taxon>
        <taxon>Basidiomycota</taxon>
        <taxon>Agaricomycotina</taxon>
        <taxon>Agaricomycetes</taxon>
        <taxon>Agaricomycetidae</taxon>
        <taxon>Agaricales</taxon>
        <taxon>Marasmiineae</taxon>
        <taxon>Physalacriaceae</taxon>
        <taxon>Armillaria</taxon>
    </lineage>
</organism>
<accession>A0A284QT85</accession>
<dbReference type="OrthoDB" id="3071593at2759"/>